<dbReference type="AlphaFoldDB" id="A0A0D0BQU9"/>
<proteinExistence type="predicted"/>
<keyword evidence="2" id="KW-1185">Reference proteome</keyword>
<evidence type="ECO:0000313" key="1">
    <source>
        <dbReference type="EMBL" id="KIK57536.1"/>
    </source>
</evidence>
<dbReference type="HOGENOM" id="CLU_162842_0_0_1"/>
<sequence>MALFTGTQCITVITQGPGTLTLLSYGANTVSPNVIGGKSTSNSGQTRWMVGFSHDYTGYAFIWGGSGQAVYRIGSSLQTFPVGTKWTAASVAKWGATSITSGDVSSEIGSAVNRDNQTTTWVIPGSI</sequence>
<dbReference type="OrthoDB" id="3218528at2759"/>
<accession>A0A0D0BQU9</accession>
<organism evidence="1 2">
    <name type="scientific">Collybiopsis luxurians FD-317 M1</name>
    <dbReference type="NCBI Taxonomy" id="944289"/>
    <lineage>
        <taxon>Eukaryota</taxon>
        <taxon>Fungi</taxon>
        <taxon>Dikarya</taxon>
        <taxon>Basidiomycota</taxon>
        <taxon>Agaricomycotina</taxon>
        <taxon>Agaricomycetes</taxon>
        <taxon>Agaricomycetidae</taxon>
        <taxon>Agaricales</taxon>
        <taxon>Marasmiineae</taxon>
        <taxon>Omphalotaceae</taxon>
        <taxon>Collybiopsis</taxon>
        <taxon>Collybiopsis luxurians</taxon>
    </lineage>
</organism>
<name>A0A0D0BQU9_9AGAR</name>
<gene>
    <name evidence="1" type="ORF">GYMLUDRAFT_46110</name>
</gene>
<protein>
    <submittedName>
        <fullName evidence="1">Uncharacterized protein</fullName>
    </submittedName>
</protein>
<evidence type="ECO:0000313" key="2">
    <source>
        <dbReference type="Proteomes" id="UP000053593"/>
    </source>
</evidence>
<reference evidence="1 2" key="1">
    <citation type="submission" date="2014-04" db="EMBL/GenBank/DDBJ databases">
        <title>Evolutionary Origins and Diversification of the Mycorrhizal Mutualists.</title>
        <authorList>
            <consortium name="DOE Joint Genome Institute"/>
            <consortium name="Mycorrhizal Genomics Consortium"/>
            <person name="Kohler A."/>
            <person name="Kuo A."/>
            <person name="Nagy L.G."/>
            <person name="Floudas D."/>
            <person name="Copeland A."/>
            <person name="Barry K.W."/>
            <person name="Cichocki N."/>
            <person name="Veneault-Fourrey C."/>
            <person name="LaButti K."/>
            <person name="Lindquist E.A."/>
            <person name="Lipzen A."/>
            <person name="Lundell T."/>
            <person name="Morin E."/>
            <person name="Murat C."/>
            <person name="Riley R."/>
            <person name="Ohm R."/>
            <person name="Sun H."/>
            <person name="Tunlid A."/>
            <person name="Henrissat B."/>
            <person name="Grigoriev I.V."/>
            <person name="Hibbett D.S."/>
            <person name="Martin F."/>
        </authorList>
    </citation>
    <scope>NUCLEOTIDE SEQUENCE [LARGE SCALE GENOMIC DNA]</scope>
    <source>
        <strain evidence="1 2">FD-317 M1</strain>
    </source>
</reference>
<dbReference type="EMBL" id="KN834790">
    <property type="protein sequence ID" value="KIK57536.1"/>
    <property type="molecule type" value="Genomic_DNA"/>
</dbReference>
<dbReference type="Proteomes" id="UP000053593">
    <property type="component" value="Unassembled WGS sequence"/>
</dbReference>